<name>A0A7R8WH73_9CRUS</name>
<dbReference type="InterPro" id="IPR036028">
    <property type="entry name" value="SH3-like_dom_sf"/>
</dbReference>
<feature type="region of interest" description="Disordered" evidence="1">
    <location>
        <begin position="546"/>
        <end position="574"/>
    </location>
</feature>
<dbReference type="GO" id="GO:0030838">
    <property type="term" value="P:positive regulation of actin filament polymerization"/>
    <property type="evidence" value="ECO:0007669"/>
    <property type="project" value="TreeGrafter"/>
</dbReference>
<protein>
    <submittedName>
        <fullName evidence="2">Uncharacterized protein</fullName>
    </submittedName>
</protein>
<feature type="compositionally biased region" description="Low complexity" evidence="1">
    <location>
        <begin position="625"/>
        <end position="642"/>
    </location>
</feature>
<dbReference type="Gene3D" id="2.30.30.40">
    <property type="entry name" value="SH3 Domains"/>
    <property type="match status" value="1"/>
</dbReference>
<evidence type="ECO:0000256" key="1">
    <source>
        <dbReference type="SAM" id="MobiDB-lite"/>
    </source>
</evidence>
<dbReference type="SMART" id="SM00326">
    <property type="entry name" value="SH3"/>
    <property type="match status" value="1"/>
</dbReference>
<gene>
    <name evidence="2" type="ORF">CTOB1V02_LOCUS7145</name>
</gene>
<feature type="region of interest" description="Disordered" evidence="1">
    <location>
        <begin position="140"/>
        <end position="162"/>
    </location>
</feature>
<feature type="region of interest" description="Disordered" evidence="1">
    <location>
        <begin position="625"/>
        <end position="644"/>
    </location>
</feature>
<dbReference type="GO" id="GO:0051017">
    <property type="term" value="P:actin filament bundle assembly"/>
    <property type="evidence" value="ECO:0007669"/>
    <property type="project" value="TreeGrafter"/>
</dbReference>
<feature type="compositionally biased region" description="Low complexity" evidence="1">
    <location>
        <begin position="441"/>
        <end position="450"/>
    </location>
</feature>
<feature type="compositionally biased region" description="Basic and acidic residues" evidence="1">
    <location>
        <begin position="408"/>
        <end position="417"/>
    </location>
</feature>
<dbReference type="PANTHER" id="PTHR14206">
    <property type="entry name" value="BRAIN-SPECIFIC ANGIOGENESIS INHIBITOR 1-ASSOCIATED PROTEIN 2"/>
    <property type="match status" value="1"/>
</dbReference>
<evidence type="ECO:0000313" key="2">
    <source>
        <dbReference type="EMBL" id="CAD7229272.1"/>
    </source>
</evidence>
<dbReference type="AlphaFoldDB" id="A0A7R8WH73"/>
<dbReference type="GO" id="GO:0051764">
    <property type="term" value="P:actin crosslink formation"/>
    <property type="evidence" value="ECO:0007669"/>
    <property type="project" value="TreeGrafter"/>
</dbReference>
<feature type="region of interest" description="Disordered" evidence="1">
    <location>
        <begin position="178"/>
        <end position="250"/>
    </location>
</feature>
<dbReference type="PANTHER" id="PTHR14206:SF7">
    <property type="entry name" value="INSULIN RECEPTOR SUBSTRATE 53 KDA, ISOFORM A"/>
    <property type="match status" value="1"/>
</dbReference>
<dbReference type="GO" id="GO:0005829">
    <property type="term" value="C:cytosol"/>
    <property type="evidence" value="ECO:0007669"/>
    <property type="project" value="TreeGrafter"/>
</dbReference>
<dbReference type="EMBL" id="OB661968">
    <property type="protein sequence ID" value="CAD7229272.1"/>
    <property type="molecule type" value="Genomic_DNA"/>
</dbReference>
<dbReference type="GO" id="GO:0005654">
    <property type="term" value="C:nucleoplasm"/>
    <property type="evidence" value="ECO:0007669"/>
    <property type="project" value="TreeGrafter"/>
</dbReference>
<dbReference type="SUPFAM" id="SSF50044">
    <property type="entry name" value="SH3-domain"/>
    <property type="match status" value="1"/>
</dbReference>
<proteinExistence type="predicted"/>
<feature type="compositionally biased region" description="Pro residues" evidence="1">
    <location>
        <begin position="393"/>
        <end position="407"/>
    </location>
</feature>
<feature type="compositionally biased region" description="Polar residues" evidence="1">
    <location>
        <begin position="188"/>
        <end position="198"/>
    </location>
</feature>
<organism evidence="2">
    <name type="scientific">Cyprideis torosa</name>
    <dbReference type="NCBI Taxonomy" id="163714"/>
    <lineage>
        <taxon>Eukaryota</taxon>
        <taxon>Metazoa</taxon>
        <taxon>Ecdysozoa</taxon>
        <taxon>Arthropoda</taxon>
        <taxon>Crustacea</taxon>
        <taxon>Oligostraca</taxon>
        <taxon>Ostracoda</taxon>
        <taxon>Podocopa</taxon>
        <taxon>Podocopida</taxon>
        <taxon>Cytherocopina</taxon>
        <taxon>Cytheroidea</taxon>
        <taxon>Cytherideidae</taxon>
        <taxon>Cyprideis</taxon>
    </lineage>
</organism>
<dbReference type="InterPro" id="IPR001452">
    <property type="entry name" value="SH3_domain"/>
</dbReference>
<dbReference type="OrthoDB" id="3800937at2759"/>
<reference evidence="2" key="1">
    <citation type="submission" date="2020-11" db="EMBL/GenBank/DDBJ databases">
        <authorList>
            <person name="Tran Van P."/>
        </authorList>
    </citation>
    <scope>NUCLEOTIDE SEQUENCE</scope>
</reference>
<dbReference type="PROSITE" id="PS50002">
    <property type="entry name" value="SH3"/>
    <property type="match status" value="1"/>
</dbReference>
<accession>A0A7R8WH73</accession>
<dbReference type="InterPro" id="IPR027681">
    <property type="entry name" value="IRSp53/IRTKS/Pinkbar"/>
</dbReference>
<sequence>MVMKAMMKRFWSVVIGYGWMSEKSQEQDRSGVIDGCCGVVRRSWMDDVKEKETDPTCTFAVSASVSDLQPYHQNLQEEERRYDKFLDDARTYITIQCKQRYGFILERQGRLLKQLLDNQRRNTEILERSLDRWMNIARQRDSVQPTRESRPEPKVYINGGSKTVDLRRPASVMVEPNIKPFQIDSEDTNSLVGSSTLKSESRGRRNSLQQSSRSGSDSKTTNGSSGGVQNNSNGDTDYQDHNRPSIDNGSSEYHLEEMLRFGGRSGCKFWWFRMRTKALMNPLIPRVPGPFTESQALMNPLIPRVPGPFTESPPKAYVAHALHSHLSSSDDQLSFVEGDPIKVTPGTAEKGWQYGTNMRTLKSGWFPIAFTDAEAAKDFHESDSSFQDDSDEAPPPIPARKFVPPPIPERRFGDTLTRRIPGHMSEPPPPPLPPQGGGLSPGAPSLQSSADSGFDNDTSAPYPPKQEEPVRAFSVTFGHAPLPPPSPYPSRVLLPSVNSKRPVRRSKSFFKALASKFLPDRSRSKSMDSLYLARSPFYGLSSSNYDSDAEDNPASNGGSASVVRRRPRTVKCRSSAKAVIRRNKSMVAMKVSSLSKEEGPAMIANSNGAVYFSEGGVTTARTLPSQAKKTSLTSSTSSASASHFHQHRVATGQVSGNGVLKKLNHHASFLEQKQTEYFRFGMAPSRSGSSSLPHLKHQDLYYTCASSPLPSDDIFAYGKVLERRLRRPEGNSILDRRSLTSGNLCGPWYDLWGVDDSVESGYKSQKGVLVV</sequence>
<feature type="region of interest" description="Disordered" evidence="1">
    <location>
        <begin position="378"/>
        <end position="466"/>
    </location>
</feature>
<feature type="compositionally biased region" description="Low complexity" evidence="1">
    <location>
        <begin position="206"/>
        <end position="218"/>
    </location>
</feature>